<organism evidence="1">
    <name type="scientific">Rhizophagus irregularis (strain DAOM 181602 / DAOM 197198 / MUCL 43194)</name>
    <name type="common">Arbuscular mycorrhizal fungus</name>
    <name type="synonym">Glomus intraradices</name>
    <dbReference type="NCBI Taxonomy" id="747089"/>
    <lineage>
        <taxon>Eukaryota</taxon>
        <taxon>Fungi</taxon>
        <taxon>Fungi incertae sedis</taxon>
        <taxon>Mucoromycota</taxon>
        <taxon>Glomeromycotina</taxon>
        <taxon>Glomeromycetes</taxon>
        <taxon>Glomerales</taxon>
        <taxon>Glomeraceae</taxon>
        <taxon>Rhizophagus</taxon>
    </lineage>
</organism>
<gene>
    <name evidence="1" type="ORF">GLOINDRAFT_31044</name>
</gene>
<dbReference type="AlphaFoldDB" id="U9U075"/>
<proteinExistence type="predicted"/>
<protein>
    <submittedName>
        <fullName evidence="1">Uncharacterized protein</fullName>
    </submittedName>
</protein>
<dbReference type="HOGENOM" id="CLU_2759100_0_0_1"/>
<reference evidence="1" key="1">
    <citation type="submission" date="2013-07" db="EMBL/GenBank/DDBJ databases">
        <title>The genome of an arbuscular mycorrhizal fungus provides insights into the evolution of the oldest plant symbiosis.</title>
        <authorList>
            <consortium name="DOE Joint Genome Institute"/>
            <person name="Tisserant E."/>
            <person name="Malbreil M."/>
            <person name="Kuo A."/>
            <person name="Kohler A."/>
            <person name="Symeonidi A."/>
            <person name="Balestrini R."/>
            <person name="Charron P."/>
            <person name="Duensing N."/>
            <person name="Frei-dit-Frey N."/>
            <person name="Gianinazzi-Pearson V."/>
            <person name="Gilbert B."/>
            <person name="Handa Y."/>
            <person name="Hijri M."/>
            <person name="Kaul R."/>
            <person name="Kawaguchi M."/>
            <person name="Krajinski F."/>
            <person name="Lammers P."/>
            <person name="Lapierre D."/>
            <person name="Masclaux F.G."/>
            <person name="Murat C."/>
            <person name="Morin E."/>
            <person name="Ndikumana S."/>
            <person name="Pagni M."/>
            <person name="Petitpierre D."/>
            <person name="Requena N."/>
            <person name="Rosikiewicz P."/>
            <person name="Riley R."/>
            <person name="Saito K."/>
            <person name="San Clemente H."/>
            <person name="Shapiro H."/>
            <person name="van Tuinen D."/>
            <person name="Becard G."/>
            <person name="Bonfante P."/>
            <person name="Paszkowski U."/>
            <person name="Shachar-Hill Y."/>
            <person name="Young J.P."/>
            <person name="Sanders I.R."/>
            <person name="Henrissat B."/>
            <person name="Rensing S.A."/>
            <person name="Grigoriev I.V."/>
            <person name="Corradi N."/>
            <person name="Roux C."/>
            <person name="Martin F."/>
        </authorList>
    </citation>
    <scope>NUCLEOTIDE SEQUENCE</scope>
    <source>
        <strain evidence="1">DAOM 197198</strain>
    </source>
</reference>
<evidence type="ECO:0000313" key="1">
    <source>
        <dbReference type="EMBL" id="ESA09006.1"/>
    </source>
</evidence>
<accession>U9U075</accession>
<name>U9U075_RHIID</name>
<dbReference type="EMBL" id="KI288578">
    <property type="protein sequence ID" value="ESA09006.1"/>
    <property type="molecule type" value="Genomic_DNA"/>
</dbReference>
<sequence>MAKELGNIHKEYWHVLEISEALEYGDLFHIFIIYSTTTVLPESYRNFKNLPWYYGKVYFKFGSILPKEYA</sequence>